<feature type="transmembrane region" description="Helical" evidence="1">
    <location>
        <begin position="107"/>
        <end position="127"/>
    </location>
</feature>
<dbReference type="OrthoDB" id="1363798at2"/>
<dbReference type="AlphaFoldDB" id="A0A4R5CJA4"/>
<dbReference type="Proteomes" id="UP000294644">
    <property type="component" value="Unassembled WGS sequence"/>
</dbReference>
<dbReference type="EMBL" id="SMFN01000030">
    <property type="protein sequence ID" value="TDE00359.1"/>
    <property type="molecule type" value="Genomic_DNA"/>
</dbReference>
<accession>A0A4R5CJA4</accession>
<feature type="transmembrane region" description="Helical" evidence="1">
    <location>
        <begin position="60"/>
        <end position="81"/>
    </location>
</feature>
<feature type="transmembrane region" description="Helical" evidence="1">
    <location>
        <begin position="24"/>
        <end position="48"/>
    </location>
</feature>
<sequence length="135" mass="15962">MKKVYHYIFYKLYRHMLTTPNSDLALNGAVIYLCIGLFINSITIDLLLNKFFKLHTMSGNLFIIIYISYGVVIYYVNYWYFGKDNLYLKIEERFINESKQQKVLGNMFVFVFVVGSVIFLMLTGFFVNKFFGGFK</sequence>
<evidence type="ECO:0000313" key="3">
    <source>
        <dbReference type="Proteomes" id="UP000294644"/>
    </source>
</evidence>
<evidence type="ECO:0000256" key="1">
    <source>
        <dbReference type="SAM" id="Phobius"/>
    </source>
</evidence>
<evidence type="ECO:0000313" key="2">
    <source>
        <dbReference type="EMBL" id="TDE00359.1"/>
    </source>
</evidence>
<keyword evidence="1" id="KW-0812">Transmembrane</keyword>
<name>A0A4R5CJA4_9FLAO</name>
<reference evidence="2 3" key="1">
    <citation type="submission" date="2019-03" db="EMBL/GenBank/DDBJ databases">
        <title>Flavobacterium LB-D12 sp. nov., isolated from arctic soil.</title>
        <authorList>
            <person name="Chaudhary D.K."/>
        </authorList>
    </citation>
    <scope>NUCLEOTIDE SEQUENCE [LARGE SCALE GENOMIC DNA]</scope>
    <source>
        <strain evidence="2 3">LB-D12</strain>
    </source>
</reference>
<proteinExistence type="predicted"/>
<organism evidence="2 3">
    <name type="scientific">Flavobacterium sandaracinum</name>
    <dbReference type="NCBI Taxonomy" id="2541733"/>
    <lineage>
        <taxon>Bacteria</taxon>
        <taxon>Pseudomonadati</taxon>
        <taxon>Bacteroidota</taxon>
        <taxon>Flavobacteriia</taxon>
        <taxon>Flavobacteriales</taxon>
        <taxon>Flavobacteriaceae</taxon>
        <taxon>Flavobacterium</taxon>
    </lineage>
</organism>
<comment type="caution">
    <text evidence="2">The sequence shown here is derived from an EMBL/GenBank/DDBJ whole genome shotgun (WGS) entry which is preliminary data.</text>
</comment>
<gene>
    <name evidence="2" type="ORF">E0F91_16440</name>
</gene>
<keyword evidence="3" id="KW-1185">Reference proteome</keyword>
<keyword evidence="1" id="KW-1133">Transmembrane helix</keyword>
<protein>
    <submittedName>
        <fullName evidence="2">Uncharacterized protein</fullName>
    </submittedName>
</protein>
<dbReference type="RefSeq" id="WP_132067481.1">
    <property type="nucleotide sequence ID" value="NZ_SMFN01000030.1"/>
</dbReference>
<keyword evidence="1" id="KW-0472">Membrane</keyword>